<proteinExistence type="predicted"/>
<dbReference type="EMBL" id="KN831778">
    <property type="protein sequence ID" value="KIM42419.1"/>
    <property type="molecule type" value="Genomic_DNA"/>
</dbReference>
<evidence type="ECO:0000313" key="2">
    <source>
        <dbReference type="EMBL" id="KIM42419.1"/>
    </source>
</evidence>
<feature type="compositionally biased region" description="Polar residues" evidence="1">
    <location>
        <begin position="380"/>
        <end position="392"/>
    </location>
</feature>
<evidence type="ECO:0000313" key="3">
    <source>
        <dbReference type="Proteomes" id="UP000053424"/>
    </source>
</evidence>
<sequence>MARIQDLAEESYRLELKIAREQNKLRLKLAQLMKSSLSRHSPPSTTPPSRSSDAAEFEPDEEWKEQLRKKIEAELQSMVQAAKDTNREDLKRGIISPSDLEFEDEKAMKNIRKIADDQYRDALDRERNERRWAGGAPMDPGWGRVLHEEQEDILASIKQPRHSKSQSPSGRFATEIISEDNQGDIPNGRYKPTPSPLSNKQREVLREEDEPESRDDSEEESSGDSEASEELIGDEETLGARRARAGEFAERNQPQPFQEDDFILLDARIVEEQARLLQQAQFRKRDEAFKLGHQQSNYRLREDEQAQFRQREEEIKRRRAEERKRSATVSSDSGRWSGAPNPNPSTSPVTPSSLSNGVPKSTPQYNSASIWEKNLNNWRTSPQAARPSSTKPAQVPARPSSTKPVGFAQSLPPARPWSVAPPWAAKNAFSYPACGTLSRPGPHPDSRTRPFASSLGIQRSLREYGKVGPRFATDPGLTSAIMTST</sequence>
<evidence type="ECO:0000256" key="1">
    <source>
        <dbReference type="SAM" id="MobiDB-lite"/>
    </source>
</evidence>
<keyword evidence="3" id="KW-1185">Reference proteome</keyword>
<feature type="region of interest" description="Disordered" evidence="1">
    <location>
        <begin position="380"/>
        <end position="409"/>
    </location>
</feature>
<feature type="compositionally biased region" description="Acidic residues" evidence="1">
    <location>
        <begin position="206"/>
        <end position="237"/>
    </location>
</feature>
<reference evidence="3" key="2">
    <citation type="submission" date="2015-01" db="EMBL/GenBank/DDBJ databases">
        <title>Evolutionary Origins and Diversification of the Mycorrhizal Mutualists.</title>
        <authorList>
            <consortium name="DOE Joint Genome Institute"/>
            <consortium name="Mycorrhizal Genomics Consortium"/>
            <person name="Kohler A."/>
            <person name="Kuo A."/>
            <person name="Nagy L.G."/>
            <person name="Floudas D."/>
            <person name="Copeland A."/>
            <person name="Barry K.W."/>
            <person name="Cichocki N."/>
            <person name="Veneault-Fourrey C."/>
            <person name="LaButti K."/>
            <person name="Lindquist E.A."/>
            <person name="Lipzen A."/>
            <person name="Lundell T."/>
            <person name="Morin E."/>
            <person name="Murat C."/>
            <person name="Riley R."/>
            <person name="Ohm R."/>
            <person name="Sun H."/>
            <person name="Tunlid A."/>
            <person name="Henrissat B."/>
            <person name="Grigoriev I.V."/>
            <person name="Hibbett D.S."/>
            <person name="Martin F."/>
        </authorList>
    </citation>
    <scope>NUCLEOTIDE SEQUENCE [LARGE SCALE GENOMIC DNA]</scope>
    <source>
        <strain evidence="3">h7</strain>
    </source>
</reference>
<protein>
    <submittedName>
        <fullName evidence="2">Uncharacterized protein</fullName>
    </submittedName>
</protein>
<feature type="region of interest" description="Disordered" evidence="1">
    <location>
        <begin position="128"/>
        <end position="147"/>
    </location>
</feature>
<feature type="region of interest" description="Disordered" evidence="1">
    <location>
        <begin position="300"/>
        <end position="365"/>
    </location>
</feature>
<reference evidence="2 3" key="1">
    <citation type="submission" date="2014-04" db="EMBL/GenBank/DDBJ databases">
        <authorList>
            <consortium name="DOE Joint Genome Institute"/>
            <person name="Kuo A."/>
            <person name="Gay G."/>
            <person name="Dore J."/>
            <person name="Kohler A."/>
            <person name="Nagy L.G."/>
            <person name="Floudas D."/>
            <person name="Copeland A."/>
            <person name="Barry K.W."/>
            <person name="Cichocki N."/>
            <person name="Veneault-Fourrey C."/>
            <person name="LaButti K."/>
            <person name="Lindquist E.A."/>
            <person name="Lipzen A."/>
            <person name="Lundell T."/>
            <person name="Morin E."/>
            <person name="Murat C."/>
            <person name="Sun H."/>
            <person name="Tunlid A."/>
            <person name="Henrissat B."/>
            <person name="Grigoriev I.V."/>
            <person name="Hibbett D.S."/>
            <person name="Martin F."/>
            <person name="Nordberg H.P."/>
            <person name="Cantor M.N."/>
            <person name="Hua S.X."/>
        </authorList>
    </citation>
    <scope>NUCLEOTIDE SEQUENCE [LARGE SCALE GENOMIC DNA]</scope>
    <source>
        <strain evidence="3">h7</strain>
    </source>
</reference>
<feature type="region of interest" description="Disordered" evidence="1">
    <location>
        <begin position="34"/>
        <end position="65"/>
    </location>
</feature>
<organism evidence="2 3">
    <name type="scientific">Hebeloma cylindrosporum</name>
    <dbReference type="NCBI Taxonomy" id="76867"/>
    <lineage>
        <taxon>Eukaryota</taxon>
        <taxon>Fungi</taxon>
        <taxon>Dikarya</taxon>
        <taxon>Basidiomycota</taxon>
        <taxon>Agaricomycotina</taxon>
        <taxon>Agaricomycetes</taxon>
        <taxon>Agaricomycetidae</taxon>
        <taxon>Agaricales</taxon>
        <taxon>Agaricineae</taxon>
        <taxon>Hymenogastraceae</taxon>
        <taxon>Hebeloma</taxon>
    </lineage>
</organism>
<feature type="compositionally biased region" description="Basic and acidic residues" evidence="1">
    <location>
        <begin position="300"/>
        <end position="325"/>
    </location>
</feature>
<accession>A0A0C3CDX3</accession>
<feature type="compositionally biased region" description="Low complexity" evidence="1">
    <location>
        <begin position="344"/>
        <end position="356"/>
    </location>
</feature>
<dbReference type="HOGENOM" id="CLU_562660_0_0_1"/>
<name>A0A0C3CDX3_HEBCY</name>
<dbReference type="OrthoDB" id="2723779at2759"/>
<dbReference type="STRING" id="686832.A0A0C3CDX3"/>
<feature type="region of interest" description="Disordered" evidence="1">
    <location>
        <begin position="466"/>
        <end position="485"/>
    </location>
</feature>
<feature type="compositionally biased region" description="Low complexity" evidence="1">
    <location>
        <begin position="35"/>
        <end position="52"/>
    </location>
</feature>
<feature type="region of interest" description="Disordered" evidence="1">
    <location>
        <begin position="153"/>
        <end position="258"/>
    </location>
</feature>
<dbReference type="AlphaFoldDB" id="A0A0C3CDX3"/>
<gene>
    <name evidence="2" type="ORF">M413DRAFT_10547</name>
</gene>
<dbReference type="Proteomes" id="UP000053424">
    <property type="component" value="Unassembled WGS sequence"/>
</dbReference>